<dbReference type="PANTHER" id="PTHR13891">
    <property type="entry name" value="CYTOCHROME C OXIDASE ASSEMBLY FACTOR 7"/>
    <property type="match status" value="1"/>
</dbReference>
<keyword evidence="6" id="KW-0802">TPR repeat</keyword>
<organism evidence="9 10">
    <name type="scientific">Campylobacter anatolicus</name>
    <dbReference type="NCBI Taxonomy" id="2829105"/>
    <lineage>
        <taxon>Bacteria</taxon>
        <taxon>Pseudomonadati</taxon>
        <taxon>Campylobacterota</taxon>
        <taxon>Epsilonproteobacteria</taxon>
        <taxon>Campylobacterales</taxon>
        <taxon>Campylobacteraceae</taxon>
        <taxon>Campylobacter</taxon>
    </lineage>
</organism>
<comment type="similarity">
    <text evidence="2">Belongs to the hcp beta-lactamase family.</text>
</comment>
<dbReference type="RefSeq" id="WP_212140993.1">
    <property type="nucleotide sequence ID" value="NZ_JAGSSW010000005.1"/>
</dbReference>
<keyword evidence="4" id="KW-0677">Repeat</keyword>
<dbReference type="InterPro" id="IPR040239">
    <property type="entry name" value="HcpB-like"/>
</dbReference>
<dbReference type="SUPFAM" id="SSF81901">
    <property type="entry name" value="HCP-like"/>
    <property type="match status" value="1"/>
</dbReference>
<keyword evidence="10" id="KW-1185">Reference proteome</keyword>
<protein>
    <recommendedName>
        <fullName evidence="3">beta-lactamase</fullName>
        <ecNumber evidence="3">3.5.2.6</ecNumber>
    </recommendedName>
</protein>
<evidence type="ECO:0000256" key="5">
    <source>
        <dbReference type="ARBA" id="ARBA00022801"/>
    </source>
</evidence>
<dbReference type="Pfam" id="PF08238">
    <property type="entry name" value="Sel1"/>
    <property type="match status" value="4"/>
</dbReference>
<evidence type="ECO:0000313" key="9">
    <source>
        <dbReference type="EMBL" id="MBR8464163.1"/>
    </source>
</evidence>
<dbReference type="InterPro" id="IPR006597">
    <property type="entry name" value="Sel1-like"/>
</dbReference>
<evidence type="ECO:0000256" key="1">
    <source>
        <dbReference type="ARBA" id="ARBA00001526"/>
    </source>
</evidence>
<evidence type="ECO:0000256" key="6">
    <source>
        <dbReference type="ARBA" id="ARBA00022803"/>
    </source>
</evidence>
<dbReference type="Proteomes" id="UP000682951">
    <property type="component" value="Unassembled WGS sequence"/>
</dbReference>
<evidence type="ECO:0000313" key="10">
    <source>
        <dbReference type="Proteomes" id="UP000682951"/>
    </source>
</evidence>
<keyword evidence="8" id="KW-0046">Antibiotic resistance</keyword>
<dbReference type="Gene3D" id="1.25.40.10">
    <property type="entry name" value="Tetratricopeptide repeat domain"/>
    <property type="match status" value="1"/>
</dbReference>
<comment type="catalytic activity">
    <reaction evidence="1">
        <text>a beta-lactam + H2O = a substituted beta-amino acid</text>
        <dbReference type="Rhea" id="RHEA:20401"/>
        <dbReference type="ChEBI" id="CHEBI:15377"/>
        <dbReference type="ChEBI" id="CHEBI:35627"/>
        <dbReference type="ChEBI" id="CHEBI:140347"/>
        <dbReference type="EC" id="3.5.2.6"/>
    </reaction>
</comment>
<gene>
    <name evidence="9" type="ORF">KDD93_06195</name>
</gene>
<dbReference type="PROSITE" id="PS51257">
    <property type="entry name" value="PROKAR_LIPOPROTEIN"/>
    <property type="match status" value="1"/>
</dbReference>
<proteinExistence type="inferred from homology"/>
<evidence type="ECO:0000256" key="7">
    <source>
        <dbReference type="ARBA" id="ARBA00023157"/>
    </source>
</evidence>
<evidence type="ECO:0000256" key="2">
    <source>
        <dbReference type="ARBA" id="ARBA00008486"/>
    </source>
</evidence>
<dbReference type="EMBL" id="JAGSSW010000005">
    <property type="protein sequence ID" value="MBR8464163.1"/>
    <property type="molecule type" value="Genomic_DNA"/>
</dbReference>
<dbReference type="EC" id="3.5.2.6" evidence="3"/>
<evidence type="ECO:0000256" key="3">
    <source>
        <dbReference type="ARBA" id="ARBA00012865"/>
    </source>
</evidence>
<accession>A0ABS5HIS8</accession>
<dbReference type="PANTHER" id="PTHR13891:SF1">
    <property type="entry name" value="CYTOCHROME C OXIDASE ASSEMBLY FACTOR 7"/>
    <property type="match status" value="1"/>
</dbReference>
<keyword evidence="7" id="KW-1015">Disulfide bond</keyword>
<keyword evidence="5" id="KW-0378">Hydrolase</keyword>
<reference evidence="9 10" key="1">
    <citation type="submission" date="2021-04" db="EMBL/GenBank/DDBJ databases">
        <title>Molecular and phenotypic characterization and identification of bacterial isolates recovered from the Anatolian ground squirrels (Spermophilus xanthoprymnus) and which have the potential to form a new species in the Campylobacter genus.</title>
        <authorList>
            <person name="Aydin F."/>
            <person name="Abay S."/>
            <person name="Kayman T."/>
            <person name="Karakaya E."/>
            <person name="Mustak H.K."/>
            <person name="Mustak I.B."/>
            <person name="Bilgin N."/>
            <person name="Duzler A."/>
            <person name="Sahin O."/>
            <person name="Guran O."/>
            <person name="Saticioglu I.B."/>
        </authorList>
    </citation>
    <scope>NUCLEOTIDE SEQUENCE [LARGE SCALE GENOMIC DNA]</scope>
    <source>
        <strain evidence="10">faydin-G24</strain>
    </source>
</reference>
<evidence type="ECO:0000256" key="8">
    <source>
        <dbReference type="ARBA" id="ARBA00023251"/>
    </source>
</evidence>
<dbReference type="InterPro" id="IPR011990">
    <property type="entry name" value="TPR-like_helical_dom_sf"/>
</dbReference>
<comment type="caution">
    <text evidence="9">The sequence shown here is derived from an EMBL/GenBank/DDBJ whole genome shotgun (WGS) entry which is preliminary data.</text>
</comment>
<dbReference type="SMART" id="SM00671">
    <property type="entry name" value="SEL1"/>
    <property type="match status" value="4"/>
</dbReference>
<name>A0ABS5HIS8_9BACT</name>
<evidence type="ECO:0000256" key="4">
    <source>
        <dbReference type="ARBA" id="ARBA00022737"/>
    </source>
</evidence>
<sequence>MTKSVIVAILAILFFTGCFQTSRISLPNQGDLTSSSQTSEDLWQKEQTPKIEESKQQISKNAITILTPKCDDGDMAACNDTGANYEFLKNYENAFKFYEIACNGGVELGCANLGQLYENGIGIKKDPKKAVEIYKTSCNKGGRHSCYHLGNAYRRGDIVAQDYEMAMSAYTNACEAGDVPSCANIGAMYELGLGIEKDEVRAYKIYTVACYRGLNKACPQKERLGKKLGLE</sequence>